<reference evidence="1 2" key="1">
    <citation type="journal article" date="2018" name="Mol. Plant">
        <title>The genome of Artemisia annua provides insight into the evolution of Asteraceae family and artemisinin biosynthesis.</title>
        <authorList>
            <person name="Shen Q."/>
            <person name="Zhang L."/>
            <person name="Liao Z."/>
            <person name="Wang S."/>
            <person name="Yan T."/>
            <person name="Shi P."/>
            <person name="Liu M."/>
            <person name="Fu X."/>
            <person name="Pan Q."/>
            <person name="Wang Y."/>
            <person name="Lv Z."/>
            <person name="Lu X."/>
            <person name="Zhang F."/>
            <person name="Jiang W."/>
            <person name="Ma Y."/>
            <person name="Chen M."/>
            <person name="Hao X."/>
            <person name="Li L."/>
            <person name="Tang Y."/>
            <person name="Lv G."/>
            <person name="Zhou Y."/>
            <person name="Sun X."/>
            <person name="Brodelius P.E."/>
            <person name="Rose J.K.C."/>
            <person name="Tang K."/>
        </authorList>
    </citation>
    <scope>NUCLEOTIDE SEQUENCE [LARGE SCALE GENOMIC DNA]</scope>
    <source>
        <strain evidence="2">cv. Huhao1</strain>
        <tissue evidence="1">Leaf</tissue>
    </source>
</reference>
<protein>
    <submittedName>
        <fullName evidence="1">Uncharacterized protein</fullName>
    </submittedName>
</protein>
<evidence type="ECO:0000313" key="2">
    <source>
        <dbReference type="Proteomes" id="UP000245207"/>
    </source>
</evidence>
<dbReference type="Proteomes" id="UP000245207">
    <property type="component" value="Unassembled WGS sequence"/>
</dbReference>
<keyword evidence="2" id="KW-1185">Reference proteome</keyword>
<dbReference type="OrthoDB" id="1746457at2759"/>
<organism evidence="1 2">
    <name type="scientific">Artemisia annua</name>
    <name type="common">Sweet wormwood</name>
    <dbReference type="NCBI Taxonomy" id="35608"/>
    <lineage>
        <taxon>Eukaryota</taxon>
        <taxon>Viridiplantae</taxon>
        <taxon>Streptophyta</taxon>
        <taxon>Embryophyta</taxon>
        <taxon>Tracheophyta</taxon>
        <taxon>Spermatophyta</taxon>
        <taxon>Magnoliopsida</taxon>
        <taxon>eudicotyledons</taxon>
        <taxon>Gunneridae</taxon>
        <taxon>Pentapetalae</taxon>
        <taxon>asterids</taxon>
        <taxon>campanulids</taxon>
        <taxon>Asterales</taxon>
        <taxon>Asteraceae</taxon>
        <taxon>Asteroideae</taxon>
        <taxon>Anthemideae</taxon>
        <taxon>Artemisiinae</taxon>
        <taxon>Artemisia</taxon>
    </lineage>
</organism>
<gene>
    <name evidence="1" type="ORF">CTI12_AA346570</name>
</gene>
<dbReference type="InterPro" id="IPR036291">
    <property type="entry name" value="NAD(P)-bd_dom_sf"/>
</dbReference>
<proteinExistence type="predicted"/>
<evidence type="ECO:0000313" key="1">
    <source>
        <dbReference type="EMBL" id="PWA64328.1"/>
    </source>
</evidence>
<dbReference type="Gene3D" id="3.40.50.720">
    <property type="entry name" value="NAD(P)-binding Rossmann-like Domain"/>
    <property type="match status" value="1"/>
</dbReference>
<dbReference type="PANTHER" id="PTHR42938:SF22">
    <property type="entry name" value="D-3-PHOSPHOGLYCERATE DEHYDROGENASE"/>
    <property type="match status" value="1"/>
</dbReference>
<dbReference type="STRING" id="35608.A0A2U1MST5"/>
<dbReference type="EMBL" id="PKPP01004443">
    <property type="protein sequence ID" value="PWA64328.1"/>
    <property type="molecule type" value="Genomic_DNA"/>
</dbReference>
<name>A0A2U1MST5_ARTAN</name>
<dbReference type="PANTHER" id="PTHR42938">
    <property type="entry name" value="FORMATE DEHYDROGENASE 1"/>
    <property type="match status" value="1"/>
</dbReference>
<dbReference type="GO" id="GO:0004617">
    <property type="term" value="F:phosphoglycerate dehydrogenase activity"/>
    <property type="evidence" value="ECO:0007669"/>
    <property type="project" value="TreeGrafter"/>
</dbReference>
<dbReference type="AlphaFoldDB" id="A0A2U1MST5"/>
<sequence length="95" mass="10115">MVVPNFPPNLISSVLRDRYVGVSLVGRTLEVMGIGKVGTEVARRAKGLEVIDEDALVRALDAGIVAQSALDMVNHENVIFTPHPGASTMEAQACE</sequence>
<accession>A0A2U1MST5</accession>
<comment type="caution">
    <text evidence="1">The sequence shown here is derived from an EMBL/GenBank/DDBJ whole genome shotgun (WGS) entry which is preliminary data.</text>
</comment>
<dbReference type="SUPFAM" id="SSF51735">
    <property type="entry name" value="NAD(P)-binding Rossmann-fold domains"/>
    <property type="match status" value="1"/>
</dbReference>